<comment type="caution">
    <text evidence="1">The sequence shown here is derived from an EMBL/GenBank/DDBJ whole genome shotgun (WGS) entry which is preliminary data.</text>
</comment>
<reference evidence="1" key="1">
    <citation type="journal article" date="2015" name="Nature">
        <title>Complex archaea that bridge the gap between prokaryotes and eukaryotes.</title>
        <authorList>
            <person name="Spang A."/>
            <person name="Saw J.H."/>
            <person name="Jorgensen S.L."/>
            <person name="Zaremba-Niedzwiedzka K."/>
            <person name="Martijn J."/>
            <person name="Lind A.E."/>
            <person name="van Eijk R."/>
            <person name="Schleper C."/>
            <person name="Guy L."/>
            <person name="Ettema T.J."/>
        </authorList>
    </citation>
    <scope>NUCLEOTIDE SEQUENCE</scope>
</reference>
<protein>
    <submittedName>
        <fullName evidence="1">Uncharacterized protein</fullName>
    </submittedName>
</protein>
<dbReference type="AlphaFoldDB" id="A0A0F8XKR7"/>
<organism evidence="1">
    <name type="scientific">marine sediment metagenome</name>
    <dbReference type="NCBI Taxonomy" id="412755"/>
    <lineage>
        <taxon>unclassified sequences</taxon>
        <taxon>metagenomes</taxon>
        <taxon>ecological metagenomes</taxon>
    </lineage>
</organism>
<proteinExistence type="predicted"/>
<dbReference type="EMBL" id="LAZR01062357">
    <property type="protein sequence ID" value="KKK61695.1"/>
    <property type="molecule type" value="Genomic_DNA"/>
</dbReference>
<sequence>MEGLKILKELPEEIETKIIAEFGTIEKFDKMVFD</sequence>
<evidence type="ECO:0000313" key="1">
    <source>
        <dbReference type="EMBL" id="KKK61695.1"/>
    </source>
</evidence>
<feature type="non-terminal residue" evidence="1">
    <location>
        <position position="34"/>
    </location>
</feature>
<accession>A0A0F8XKR7</accession>
<name>A0A0F8XKR7_9ZZZZ</name>
<gene>
    <name evidence="1" type="ORF">LCGC14_3011770</name>
</gene>